<keyword evidence="6" id="KW-1185">Reference proteome</keyword>
<evidence type="ECO:0000256" key="1">
    <source>
        <dbReference type="ARBA" id="ARBA00022598"/>
    </source>
</evidence>
<name>A0AA97A7E3_9EURY</name>
<dbReference type="GeneID" id="85196690"/>
<gene>
    <name evidence="5" type="primary">murD</name>
    <name evidence="5" type="ORF">MmiEs2_02380</name>
</gene>
<dbReference type="AlphaFoldDB" id="A0AA97A7E3"/>
<evidence type="ECO:0000313" key="6">
    <source>
        <dbReference type="Proteomes" id="UP001302662"/>
    </source>
</evidence>
<dbReference type="EC" id="6.3.2.9" evidence="5"/>
<dbReference type="Proteomes" id="UP001302662">
    <property type="component" value="Chromosome"/>
</dbReference>
<protein>
    <submittedName>
        <fullName evidence="5">UDP-N-acetylmuramoylalanine--D-glutamate ligase</fullName>
        <ecNumber evidence="5">6.3.2.9</ecNumber>
    </submittedName>
</protein>
<evidence type="ECO:0000256" key="2">
    <source>
        <dbReference type="ARBA" id="ARBA00022741"/>
    </source>
</evidence>
<reference evidence="5 6" key="1">
    <citation type="submission" date="2023-07" db="EMBL/GenBank/DDBJ databases">
        <title>Closed genome sequence of Methanimicrococcus sp. Es2.</title>
        <authorList>
            <person name="Protasov E."/>
            <person name="Platt K."/>
            <person name="Reeh H."/>
            <person name="Poehlein A."/>
            <person name="Daniel R."/>
            <person name="Brune A."/>
        </authorList>
    </citation>
    <scope>NUCLEOTIDE SEQUENCE [LARGE SCALE GENOMIC DNA]</scope>
    <source>
        <strain evidence="5 6">Es2</strain>
    </source>
</reference>
<dbReference type="NCBIfam" id="NF033197">
    <property type="entry name" value="F430_CfbE"/>
    <property type="match status" value="1"/>
</dbReference>
<dbReference type="PANTHER" id="PTHR43024">
    <property type="entry name" value="UDP-N-ACETYLMURAMOYL-TRIPEPTIDE--D-ALANYL-D-ALANINE LIGASE"/>
    <property type="match status" value="1"/>
</dbReference>
<dbReference type="Pfam" id="PF08245">
    <property type="entry name" value="Mur_ligase_M"/>
    <property type="match status" value="1"/>
</dbReference>
<feature type="domain" description="Mur ligase central" evidence="4">
    <location>
        <begin position="119"/>
        <end position="275"/>
    </location>
</feature>
<evidence type="ECO:0000313" key="5">
    <source>
        <dbReference type="EMBL" id="WNY28058.1"/>
    </source>
</evidence>
<proteinExistence type="predicted"/>
<dbReference type="SUPFAM" id="SSF51984">
    <property type="entry name" value="MurCD N-terminal domain"/>
    <property type="match status" value="1"/>
</dbReference>
<dbReference type="RefSeq" id="WP_316559614.1">
    <property type="nucleotide sequence ID" value="NZ_CP131062.1"/>
</dbReference>
<dbReference type="KEGG" id="mees:MmiEs2_02380"/>
<organism evidence="5 6">
    <name type="scientific">Methanimicrococcus stummii</name>
    <dbReference type="NCBI Taxonomy" id="3028294"/>
    <lineage>
        <taxon>Archaea</taxon>
        <taxon>Methanobacteriati</taxon>
        <taxon>Methanobacteriota</taxon>
        <taxon>Stenosarchaea group</taxon>
        <taxon>Methanomicrobia</taxon>
        <taxon>Methanosarcinales</taxon>
        <taxon>Methanosarcinaceae</taxon>
        <taxon>Methanimicrococcus</taxon>
    </lineage>
</organism>
<keyword evidence="1 5" id="KW-0436">Ligase</keyword>
<sequence length="497" mass="55367">MTEIPWKKIAVFDINHGGLSIAKQLKKNGASPTVFDTYKKIPPEKLKMYSKDCDFLVTNDENALTDDFEIVCMPVHLSPENSFYKKAVELDLPMMTHHETVGRILRSDSRIADRYLIEITGVRGKTSTAVLLAQMLSYKNRVLLHTSEGLTFWDNGRFERIEPGISITPAYIPDLADLAFERKYNPDTLIFEVSLGFTGAQDIGILTEAQPDYLIAGGAMTSTDAKTKMISRSKEGSVFVINYDDLETVQNYIREDQEFIIFDDSGAAVAENTPTDVYVNITTDSDDECVADIESSRTGIVFRAPLSSGYDVNSYTTAMAAAVATALELDVPESQIAEVISNFEGVKGRMREYEENGRLIMDNSNSGLTIETAETAIQYMLEKYSDKKSPDYDTSKKITLVIGEEEKTVCEGLDPHDVEELIVNYKDEIQNLILVGERMKPFVAIGKADLNCETLEKTEDEIFCKARCAESFKDGLAQALEISEDGDIIIAAVKCFR</sequence>
<dbReference type="Gene3D" id="3.40.50.720">
    <property type="entry name" value="NAD(P)-binding Rossmann-like Domain"/>
    <property type="match status" value="1"/>
</dbReference>
<evidence type="ECO:0000259" key="4">
    <source>
        <dbReference type="Pfam" id="PF08245"/>
    </source>
</evidence>
<dbReference type="InterPro" id="IPR036565">
    <property type="entry name" value="Mur-like_cat_sf"/>
</dbReference>
<dbReference type="Gene3D" id="3.40.1190.10">
    <property type="entry name" value="Mur-like, catalytic domain"/>
    <property type="match status" value="1"/>
</dbReference>
<dbReference type="GO" id="GO:0008764">
    <property type="term" value="F:UDP-N-acetylmuramoylalanine-D-glutamate ligase activity"/>
    <property type="evidence" value="ECO:0007669"/>
    <property type="project" value="UniProtKB-EC"/>
</dbReference>
<dbReference type="InterPro" id="IPR051046">
    <property type="entry name" value="MurCDEF_CellWall_CoF430Synth"/>
</dbReference>
<dbReference type="EMBL" id="CP131062">
    <property type="protein sequence ID" value="WNY28058.1"/>
    <property type="molecule type" value="Genomic_DNA"/>
</dbReference>
<dbReference type="InterPro" id="IPR013221">
    <property type="entry name" value="Mur_ligase_cen"/>
</dbReference>
<keyword evidence="2" id="KW-0547">Nucleotide-binding</keyword>
<dbReference type="SUPFAM" id="SSF53623">
    <property type="entry name" value="MurD-like peptide ligases, catalytic domain"/>
    <property type="match status" value="1"/>
</dbReference>
<dbReference type="PANTHER" id="PTHR43024:SF1">
    <property type="entry name" value="UDP-N-ACETYLMURAMOYL-TRIPEPTIDE--D-ALANYL-D-ALANINE LIGASE"/>
    <property type="match status" value="1"/>
</dbReference>
<keyword evidence="3" id="KW-0067">ATP-binding</keyword>
<accession>A0AA97A7E3</accession>
<dbReference type="GO" id="GO:0005524">
    <property type="term" value="F:ATP binding"/>
    <property type="evidence" value="ECO:0007669"/>
    <property type="project" value="UniProtKB-KW"/>
</dbReference>
<evidence type="ECO:0000256" key="3">
    <source>
        <dbReference type="ARBA" id="ARBA00022840"/>
    </source>
</evidence>